<organism evidence="2 3">
    <name type="scientific">Gossypium armourianum</name>
    <dbReference type="NCBI Taxonomy" id="34283"/>
    <lineage>
        <taxon>Eukaryota</taxon>
        <taxon>Viridiplantae</taxon>
        <taxon>Streptophyta</taxon>
        <taxon>Embryophyta</taxon>
        <taxon>Tracheophyta</taxon>
        <taxon>Spermatophyta</taxon>
        <taxon>Magnoliopsida</taxon>
        <taxon>eudicotyledons</taxon>
        <taxon>Gunneridae</taxon>
        <taxon>Pentapetalae</taxon>
        <taxon>rosids</taxon>
        <taxon>malvids</taxon>
        <taxon>Malvales</taxon>
        <taxon>Malvaceae</taxon>
        <taxon>Malvoideae</taxon>
        <taxon>Gossypium</taxon>
    </lineage>
</organism>
<accession>A0A7J9K3E5</accession>
<evidence type="ECO:0000256" key="1">
    <source>
        <dbReference type="SAM" id="MobiDB-lite"/>
    </source>
</evidence>
<sequence length="25" mass="2882">MKFQRKNGWQFSKASKRKTSNGGPL</sequence>
<evidence type="ECO:0000313" key="3">
    <source>
        <dbReference type="Proteomes" id="UP000593575"/>
    </source>
</evidence>
<dbReference type="EMBL" id="JABFAE010000011">
    <property type="protein sequence ID" value="MBA0840965.1"/>
    <property type="molecule type" value="Genomic_DNA"/>
</dbReference>
<reference evidence="2 3" key="1">
    <citation type="journal article" date="2019" name="Genome Biol. Evol.">
        <title>Insights into the evolution of the New World diploid cottons (Gossypium, subgenus Houzingenia) based on genome sequencing.</title>
        <authorList>
            <person name="Grover C.E."/>
            <person name="Arick M.A. 2nd"/>
            <person name="Thrash A."/>
            <person name="Conover J.L."/>
            <person name="Sanders W.S."/>
            <person name="Peterson D.G."/>
            <person name="Frelichowski J.E."/>
            <person name="Scheffler J.A."/>
            <person name="Scheffler B.E."/>
            <person name="Wendel J.F."/>
        </authorList>
    </citation>
    <scope>NUCLEOTIDE SEQUENCE [LARGE SCALE GENOMIC DNA]</scope>
    <source>
        <strain evidence="2">6</strain>
        <tissue evidence="2">Leaf</tissue>
    </source>
</reference>
<gene>
    <name evidence="2" type="ORF">Goarm_003500</name>
</gene>
<comment type="caution">
    <text evidence="2">The sequence shown here is derived from an EMBL/GenBank/DDBJ whole genome shotgun (WGS) entry which is preliminary data.</text>
</comment>
<protein>
    <submittedName>
        <fullName evidence="2">Uncharacterized protein</fullName>
    </submittedName>
</protein>
<feature type="region of interest" description="Disordered" evidence="1">
    <location>
        <begin position="1"/>
        <end position="25"/>
    </location>
</feature>
<feature type="non-terminal residue" evidence="2">
    <location>
        <position position="25"/>
    </location>
</feature>
<proteinExistence type="predicted"/>
<evidence type="ECO:0000313" key="2">
    <source>
        <dbReference type="EMBL" id="MBA0840965.1"/>
    </source>
</evidence>
<keyword evidence="3" id="KW-1185">Reference proteome</keyword>
<dbReference type="AlphaFoldDB" id="A0A7J9K3E5"/>
<dbReference type="Proteomes" id="UP000593575">
    <property type="component" value="Unassembled WGS sequence"/>
</dbReference>
<name>A0A7J9K3E5_9ROSI</name>